<protein>
    <submittedName>
        <fullName evidence="1">Uncharacterized protein</fullName>
    </submittedName>
</protein>
<gene>
    <name evidence="1" type="ORF">M5S25_10495</name>
</gene>
<dbReference type="Proteomes" id="UP001352533">
    <property type="component" value="Unassembled WGS sequence"/>
</dbReference>
<keyword evidence="2" id="KW-1185">Reference proteome</keyword>
<dbReference type="RefSeq" id="WP_194752016.1">
    <property type="nucleotide sequence ID" value="NZ_CP173235.1"/>
</dbReference>
<dbReference type="EMBL" id="JAMDKS010000031">
    <property type="protein sequence ID" value="MEE6113613.1"/>
    <property type="molecule type" value="Genomic_DNA"/>
</dbReference>
<proteinExistence type="predicted"/>
<name>A0ABU7QSN1_AVIPA</name>
<evidence type="ECO:0000313" key="2">
    <source>
        <dbReference type="Proteomes" id="UP001352533"/>
    </source>
</evidence>
<comment type="caution">
    <text evidence="1">The sequence shown here is derived from an EMBL/GenBank/DDBJ whole genome shotgun (WGS) entry which is preliminary data.</text>
</comment>
<accession>A0ABU7QSN1</accession>
<sequence>MYGKSDWSYINFSQKHEINYLLNQYDFEINDDNKNLFKQYGEEAKKYFGKKSNENLTHKEFYEFMNYKGYKKVG</sequence>
<evidence type="ECO:0000313" key="1">
    <source>
        <dbReference type="EMBL" id="MEE6113613.1"/>
    </source>
</evidence>
<reference evidence="1 2" key="1">
    <citation type="journal article" date="2022" name="Front. Microbiol.">
        <title>Commensal bacteria contribute to the growth of multidrug-resistant Avibacterium paragallinarum in chickens.</title>
        <authorList>
            <person name="Zhu J."/>
            <person name="Chen Y."/>
            <person name="Wu Y."/>
            <person name="Wang Y."/>
            <person name="Zhu K."/>
        </authorList>
    </citation>
    <scope>NUCLEOTIDE SEQUENCE [LARGE SCALE GENOMIC DNA]</scope>
    <source>
        <strain evidence="1 2">AV12</strain>
    </source>
</reference>
<organism evidence="1 2">
    <name type="scientific">Avibacterium paragallinarum</name>
    <name type="common">Haemophilus gallinarum</name>
    <dbReference type="NCBI Taxonomy" id="728"/>
    <lineage>
        <taxon>Bacteria</taxon>
        <taxon>Pseudomonadati</taxon>
        <taxon>Pseudomonadota</taxon>
        <taxon>Gammaproteobacteria</taxon>
        <taxon>Pasteurellales</taxon>
        <taxon>Pasteurellaceae</taxon>
        <taxon>Avibacterium</taxon>
    </lineage>
</organism>